<comment type="caution">
    <text evidence="2">The sequence shown here is derived from an EMBL/GenBank/DDBJ whole genome shotgun (WGS) entry which is preliminary data.</text>
</comment>
<sequence length="133" mass="14758">MKNSISKQLIGDRDVEKIVGQLLRFGVITASLVVLLGGILFLIQNGAGTRPDYHIFKGEQDSYITFEGIFMGLFTFKPMAIIQFGVLLLIITPIMRIVFSLFAFMLEKDKLYVIITLIVLGIILASTFGGLKV</sequence>
<evidence type="ECO:0000313" key="2">
    <source>
        <dbReference type="EMBL" id="KIA94092.1"/>
    </source>
</evidence>
<feature type="transmembrane region" description="Helical" evidence="1">
    <location>
        <begin position="111"/>
        <end position="131"/>
    </location>
</feature>
<gene>
    <name evidence="2" type="ORF">OC25_10880</name>
</gene>
<protein>
    <submittedName>
        <fullName evidence="2">Membrane protein</fullName>
    </submittedName>
</protein>
<keyword evidence="1" id="KW-0812">Transmembrane</keyword>
<accession>A0A0C1FMD4</accession>
<dbReference type="AlphaFoldDB" id="A0A0C1FMD4"/>
<evidence type="ECO:0000256" key="1">
    <source>
        <dbReference type="SAM" id="Phobius"/>
    </source>
</evidence>
<dbReference type="EMBL" id="JSYN01000011">
    <property type="protein sequence ID" value="KIA94092.1"/>
    <property type="molecule type" value="Genomic_DNA"/>
</dbReference>
<reference evidence="2 3" key="1">
    <citation type="submission" date="2014-10" db="EMBL/GenBank/DDBJ databases">
        <title>Pedobacter Kyungheensis.</title>
        <authorList>
            <person name="Anderson B.M."/>
            <person name="Newman J.D."/>
        </authorList>
    </citation>
    <scope>NUCLEOTIDE SEQUENCE [LARGE SCALE GENOMIC DNA]</scope>
    <source>
        <strain evidence="2 3">KACC 16221</strain>
    </source>
</reference>
<keyword evidence="1" id="KW-0472">Membrane</keyword>
<feature type="transmembrane region" description="Helical" evidence="1">
    <location>
        <begin position="80"/>
        <end position="104"/>
    </location>
</feature>
<dbReference type="InterPro" id="IPR012861">
    <property type="entry name" value="DUF1634"/>
</dbReference>
<keyword evidence="1" id="KW-1133">Transmembrane helix</keyword>
<feature type="transmembrane region" description="Helical" evidence="1">
    <location>
        <begin position="21"/>
        <end position="43"/>
    </location>
</feature>
<dbReference type="RefSeq" id="WP_039475650.1">
    <property type="nucleotide sequence ID" value="NZ_JSYN01000011.1"/>
</dbReference>
<dbReference type="Proteomes" id="UP000031246">
    <property type="component" value="Unassembled WGS sequence"/>
</dbReference>
<dbReference type="OrthoDB" id="1072981at2"/>
<dbReference type="Pfam" id="PF07843">
    <property type="entry name" value="DUF1634"/>
    <property type="match status" value="1"/>
</dbReference>
<keyword evidence="3" id="KW-1185">Reference proteome</keyword>
<organism evidence="2 3">
    <name type="scientific">Pedobacter kyungheensis</name>
    <dbReference type="NCBI Taxonomy" id="1069985"/>
    <lineage>
        <taxon>Bacteria</taxon>
        <taxon>Pseudomonadati</taxon>
        <taxon>Bacteroidota</taxon>
        <taxon>Sphingobacteriia</taxon>
        <taxon>Sphingobacteriales</taxon>
        <taxon>Sphingobacteriaceae</taxon>
        <taxon>Pedobacter</taxon>
    </lineage>
</organism>
<evidence type="ECO:0000313" key="3">
    <source>
        <dbReference type="Proteomes" id="UP000031246"/>
    </source>
</evidence>
<name>A0A0C1FMD4_9SPHI</name>
<proteinExistence type="predicted"/>